<comment type="caution">
    <text evidence="4">The sequence shown here is derived from an EMBL/GenBank/DDBJ whole genome shotgun (WGS) entry which is preliminary data.</text>
</comment>
<evidence type="ECO:0000256" key="3">
    <source>
        <dbReference type="PROSITE-ProRule" id="PRU00023"/>
    </source>
</evidence>
<name>A0A1E3BER2_ASPCR</name>
<reference evidence="4 5" key="1">
    <citation type="journal article" date="2016" name="BMC Genomics">
        <title>Comparative genomic and transcriptomic analyses of the Fuzhuan brick tea-fermentation fungus Aspergillus cristatus.</title>
        <authorList>
            <person name="Ge Y."/>
            <person name="Wang Y."/>
            <person name="Liu Y."/>
            <person name="Tan Y."/>
            <person name="Ren X."/>
            <person name="Zhang X."/>
            <person name="Hyde K.D."/>
            <person name="Liu Y."/>
            <person name="Liu Z."/>
        </authorList>
    </citation>
    <scope>NUCLEOTIDE SEQUENCE [LARGE SCALE GENOMIC DNA]</scope>
    <source>
        <strain evidence="4 5">GZAAS20.1005</strain>
    </source>
</reference>
<evidence type="ECO:0000313" key="5">
    <source>
        <dbReference type="Proteomes" id="UP000094569"/>
    </source>
</evidence>
<dbReference type="OrthoDB" id="366390at2759"/>
<feature type="repeat" description="ANK" evidence="3">
    <location>
        <begin position="267"/>
        <end position="292"/>
    </location>
</feature>
<keyword evidence="2 3" id="KW-0040">ANK repeat</keyword>
<dbReference type="Pfam" id="PF12796">
    <property type="entry name" value="Ank_2"/>
    <property type="match status" value="2"/>
</dbReference>
<dbReference type="SUPFAM" id="SSF48403">
    <property type="entry name" value="Ankyrin repeat"/>
    <property type="match status" value="2"/>
</dbReference>
<dbReference type="Proteomes" id="UP000094569">
    <property type="component" value="Unassembled WGS sequence"/>
</dbReference>
<dbReference type="EMBL" id="JXNT01000004">
    <property type="protein sequence ID" value="ODM19465.1"/>
    <property type="molecule type" value="Genomic_DNA"/>
</dbReference>
<evidence type="ECO:0000256" key="1">
    <source>
        <dbReference type="ARBA" id="ARBA00022737"/>
    </source>
</evidence>
<keyword evidence="5" id="KW-1185">Reference proteome</keyword>
<evidence type="ECO:0000256" key="2">
    <source>
        <dbReference type="ARBA" id="ARBA00023043"/>
    </source>
</evidence>
<feature type="repeat" description="ANK" evidence="3">
    <location>
        <begin position="233"/>
        <end position="265"/>
    </location>
</feature>
<dbReference type="PANTHER" id="PTHR24123">
    <property type="entry name" value="ANKYRIN REPEAT-CONTAINING"/>
    <property type="match status" value="1"/>
</dbReference>
<accession>A0A1E3BER2</accession>
<proteinExistence type="predicted"/>
<dbReference type="InterPro" id="IPR051165">
    <property type="entry name" value="Multifunctional_ANK_Repeat"/>
</dbReference>
<dbReference type="PANTHER" id="PTHR24123:SF141">
    <property type="entry name" value="ANKYRIN 2, ISOFORM U"/>
    <property type="match status" value="1"/>
</dbReference>
<dbReference type="PROSITE" id="PS50088">
    <property type="entry name" value="ANK_REPEAT"/>
    <property type="match status" value="3"/>
</dbReference>
<feature type="repeat" description="ANK" evidence="3">
    <location>
        <begin position="415"/>
        <end position="447"/>
    </location>
</feature>
<dbReference type="VEuPathDB" id="FungiDB:SI65_04449"/>
<dbReference type="InterPro" id="IPR002110">
    <property type="entry name" value="Ankyrin_rpt"/>
</dbReference>
<dbReference type="SMART" id="SM00248">
    <property type="entry name" value="ANK"/>
    <property type="match status" value="9"/>
</dbReference>
<dbReference type="InterPro" id="IPR036770">
    <property type="entry name" value="Ankyrin_rpt-contain_sf"/>
</dbReference>
<dbReference type="STRING" id="573508.A0A1E3BER2"/>
<protein>
    <submittedName>
        <fullName evidence="4">Uncharacterized protein</fullName>
    </submittedName>
</protein>
<dbReference type="Gene3D" id="1.25.40.20">
    <property type="entry name" value="Ankyrin repeat-containing domain"/>
    <property type="match status" value="3"/>
</dbReference>
<gene>
    <name evidence="4" type="ORF">SI65_04449</name>
</gene>
<sequence length="746" mass="83794">MTLLMLSNELVLEIAGYLKYESDINALMQVSGRLYYVLSPYLYRHNALYFEGSALVWAIQNNVAPAAQKAIEGRALGSLPKWYGPIYSETAISSGYDAFVKALGSDFAEPEKWIQPILGIEDQDNEDSKYQYQLEKKNPLFFALLQGHDAVAQVMISHLKMPQTQKDGDRGGIQNVSGDTALEKLRLLGIAVSKNEIHQLLRGASGRGDLATVKFITKWYSKAINEASRTFDGQRPPLTMAALSGQVEVLRYLLSFGVDPNLGCASTKETPLYFAAFFGNAEIVQILLDHGACDFRESLAEEGDHSLRILGAAGERGHVETAKLLLEHSDYKSKVPSSFWNYSSILITASTCGFTDMLQFVLDNDPEQYRKTQFGKRQFTCPYYQGSCLFRAVERGHKDIIALLLEYGADPYGTVQQVPFLEAITRGNMDIVELFLEKGIKINHRDRYTFSGRPLYHENTCTLGMAALCHAVRFPAIFRLILDKGVRINARSLVALVLRTEIARSGTKEITNMLRGRGYLVETPEECQLYRCNMPIHGATQDGETRPLRIIALTRPFSPYVVQVLQDALTGGDSVTVNYLLERGCHPSLEHIERDKRATSLELAAQVKDSKAAGATLDVLLHHGADMDALRTIHQPRWIYAYVKEDDERHLTSARLLVERGANTDPKTSKWIQNSLTKSVNSDHSHVRTLRYLLQTICAPGISLTELSITLAQLEDINKRTLRMDWRVTRILENAYWRMKYPVPSP</sequence>
<evidence type="ECO:0000313" key="4">
    <source>
        <dbReference type="EMBL" id="ODM19465.1"/>
    </source>
</evidence>
<organism evidence="4 5">
    <name type="scientific">Aspergillus cristatus</name>
    <name type="common">Chinese Fuzhuan brick tea-fermentation fungus</name>
    <name type="synonym">Eurotium cristatum</name>
    <dbReference type="NCBI Taxonomy" id="573508"/>
    <lineage>
        <taxon>Eukaryota</taxon>
        <taxon>Fungi</taxon>
        <taxon>Dikarya</taxon>
        <taxon>Ascomycota</taxon>
        <taxon>Pezizomycotina</taxon>
        <taxon>Eurotiomycetes</taxon>
        <taxon>Eurotiomycetidae</taxon>
        <taxon>Eurotiales</taxon>
        <taxon>Aspergillaceae</taxon>
        <taxon>Aspergillus</taxon>
        <taxon>Aspergillus subgen. Aspergillus</taxon>
    </lineage>
</organism>
<dbReference type="AlphaFoldDB" id="A0A1E3BER2"/>
<dbReference type="PROSITE" id="PS50297">
    <property type="entry name" value="ANK_REP_REGION"/>
    <property type="match status" value="2"/>
</dbReference>
<keyword evidence="1" id="KW-0677">Repeat</keyword>